<proteinExistence type="predicted"/>
<gene>
    <name evidence="2" type="ORF">IPO85_13725</name>
</gene>
<organism evidence="2 3">
    <name type="scientific">Candidatus Defluviibacterium haderslevense</name>
    <dbReference type="NCBI Taxonomy" id="2981993"/>
    <lineage>
        <taxon>Bacteria</taxon>
        <taxon>Pseudomonadati</taxon>
        <taxon>Bacteroidota</taxon>
        <taxon>Saprospiria</taxon>
        <taxon>Saprospirales</taxon>
        <taxon>Saprospiraceae</taxon>
        <taxon>Candidatus Defluviibacterium</taxon>
    </lineage>
</organism>
<accession>A0A9D7XI95</accession>
<protein>
    <submittedName>
        <fullName evidence="2">Uncharacterized protein</fullName>
    </submittedName>
</protein>
<feature type="signal peptide" evidence="1">
    <location>
        <begin position="1"/>
        <end position="39"/>
    </location>
</feature>
<reference evidence="2 3" key="1">
    <citation type="submission" date="2020-10" db="EMBL/GenBank/DDBJ databases">
        <title>Connecting structure to function with the recovery of over 1000 high-quality activated sludge metagenome-assembled genomes encoding full-length rRNA genes using long-read sequencing.</title>
        <authorList>
            <person name="Singleton C.M."/>
            <person name="Petriglieri F."/>
            <person name="Kristensen J.M."/>
            <person name="Kirkegaard R.H."/>
            <person name="Michaelsen T.Y."/>
            <person name="Andersen M.H."/>
            <person name="Karst S.M."/>
            <person name="Dueholm M.S."/>
            <person name="Nielsen P.H."/>
            <person name="Albertsen M."/>
        </authorList>
    </citation>
    <scope>NUCLEOTIDE SEQUENCE [LARGE SCALE GENOMIC DNA]</scope>
    <source>
        <strain evidence="2">Ribe_18-Q3-R11-54_BAT3C.373</strain>
    </source>
</reference>
<dbReference type="Proteomes" id="UP000808349">
    <property type="component" value="Unassembled WGS sequence"/>
</dbReference>
<evidence type="ECO:0000256" key="1">
    <source>
        <dbReference type="SAM" id="SignalP"/>
    </source>
</evidence>
<name>A0A9D7XI95_9BACT</name>
<feature type="chain" id="PRO_5038716275" evidence="1">
    <location>
        <begin position="40"/>
        <end position="153"/>
    </location>
</feature>
<evidence type="ECO:0000313" key="2">
    <source>
        <dbReference type="EMBL" id="MBK9718542.1"/>
    </source>
</evidence>
<comment type="caution">
    <text evidence="2">The sequence shown here is derived from an EMBL/GenBank/DDBJ whole genome shotgun (WGS) entry which is preliminary data.</text>
</comment>
<dbReference type="EMBL" id="JADKFW010000010">
    <property type="protein sequence ID" value="MBK9718542.1"/>
    <property type="molecule type" value="Genomic_DNA"/>
</dbReference>
<keyword evidence="1" id="KW-0732">Signal</keyword>
<dbReference type="AlphaFoldDB" id="A0A9D7XI95"/>
<sequence length="153" mass="17241">MKDTNYFRFSRPMSLVSKVRLVSMMLLTVLFMFSSDAFAQTVRSGNFASPYPSLKSAPNAKTAVKAYMTVLQAPYLATGLYDAVNDPDKILDKAKILESVYVSLEKGNSVTDALNNAFLTKVYPALSEQERFDKLYNKDWTLQFIEVVNLVKL</sequence>
<evidence type="ECO:0000313" key="3">
    <source>
        <dbReference type="Proteomes" id="UP000808349"/>
    </source>
</evidence>